<name>A0A9D1XPZ7_9BACT</name>
<feature type="domain" description="Era-type G" evidence="11">
    <location>
        <begin position="6"/>
        <end position="172"/>
    </location>
</feature>
<keyword evidence="6 7" id="KW-0342">GTP-binding</keyword>
<feature type="binding site" evidence="7">
    <location>
        <begin position="61"/>
        <end position="65"/>
    </location>
    <ligand>
        <name>GTP</name>
        <dbReference type="ChEBI" id="CHEBI:37565"/>
    </ligand>
</feature>
<dbReference type="GO" id="GO:0000028">
    <property type="term" value="P:ribosomal small subunit assembly"/>
    <property type="evidence" value="ECO:0007669"/>
    <property type="project" value="TreeGrafter"/>
</dbReference>
<evidence type="ECO:0000259" key="11">
    <source>
        <dbReference type="PROSITE" id="PS51713"/>
    </source>
</evidence>
<dbReference type="InterPro" id="IPR015946">
    <property type="entry name" value="KH_dom-like_a/b"/>
</dbReference>
<dbReference type="AlphaFoldDB" id="A0A9D1XPZ7"/>
<dbReference type="InterPro" id="IPR030388">
    <property type="entry name" value="G_ERA_dom"/>
</dbReference>
<evidence type="ECO:0000256" key="3">
    <source>
        <dbReference type="ARBA" id="ARBA00022517"/>
    </source>
</evidence>
<dbReference type="GO" id="GO:0070181">
    <property type="term" value="F:small ribosomal subunit rRNA binding"/>
    <property type="evidence" value="ECO:0007669"/>
    <property type="project" value="UniProtKB-UniRule"/>
</dbReference>
<keyword evidence="7" id="KW-0699">rRNA-binding</keyword>
<comment type="similarity">
    <text evidence="1 7 8 9">Belongs to the TRAFAC class TrmE-Era-EngA-EngB-Septin-like GTPase superfamily. Era GTPase family.</text>
</comment>
<dbReference type="InterPro" id="IPR004044">
    <property type="entry name" value="KH_dom_type_2"/>
</dbReference>
<dbReference type="Gene3D" id="3.30.300.20">
    <property type="match status" value="1"/>
</dbReference>
<comment type="subunit">
    <text evidence="7">Monomer.</text>
</comment>
<gene>
    <name evidence="7 12" type="primary">era</name>
    <name evidence="12" type="ORF">H9848_00830</name>
</gene>
<dbReference type="Proteomes" id="UP000823847">
    <property type="component" value="Unassembled WGS sequence"/>
</dbReference>
<dbReference type="InterPro" id="IPR005662">
    <property type="entry name" value="GTPase_Era-like"/>
</dbReference>
<dbReference type="PROSITE" id="PS51713">
    <property type="entry name" value="G_ERA"/>
    <property type="match status" value="1"/>
</dbReference>
<comment type="caution">
    <text evidence="12">The sequence shown here is derived from an EMBL/GenBank/DDBJ whole genome shotgun (WGS) entry which is preliminary data.</text>
</comment>
<dbReference type="GO" id="GO:0005829">
    <property type="term" value="C:cytosol"/>
    <property type="evidence" value="ECO:0007669"/>
    <property type="project" value="TreeGrafter"/>
</dbReference>
<keyword evidence="7" id="KW-1003">Cell membrane</keyword>
<proteinExistence type="inferred from homology"/>
<dbReference type="SUPFAM" id="SSF52540">
    <property type="entry name" value="P-loop containing nucleoside triphosphate hydrolases"/>
    <property type="match status" value="1"/>
</dbReference>
<sequence>MEKKHKSGFVNIVGNPNVGKSTLMNRLVGERLSIITSKAQTTRHRIMGIVNTEDMQIVYSDTPGVLRPNYKLQESMLNFSESALGDADVLLYVTDVVETVDKNSDFLRRVERMECPVLLLINKIDQTNQEALEKLVDVWKELLPKAEIIPISALSNFNVDYVKRRVEELMPESPPYFEKDALTDKPARFFVTEIIREKILLYYQKEVPYSVEVVVESFKESEKMIHIKALIIVERDSQKGIIIGHQGQALKKVGAMARKDIERFFDKKVFLEMFVKVEKDWRNRDNLLRNFGYQLD</sequence>
<feature type="region of interest" description="G3" evidence="8">
    <location>
        <begin position="61"/>
        <end position="64"/>
    </location>
</feature>
<dbReference type="HAMAP" id="MF_00367">
    <property type="entry name" value="GTPase_Era"/>
    <property type="match status" value="1"/>
</dbReference>
<evidence type="ECO:0000256" key="1">
    <source>
        <dbReference type="ARBA" id="ARBA00007921"/>
    </source>
</evidence>
<keyword evidence="4 7" id="KW-0547">Nucleotide-binding</keyword>
<dbReference type="NCBIfam" id="TIGR00436">
    <property type="entry name" value="era"/>
    <property type="match status" value="1"/>
</dbReference>
<keyword evidence="3 7" id="KW-0690">Ribosome biogenesis</keyword>
<dbReference type="NCBIfam" id="TIGR00231">
    <property type="entry name" value="small_GTP"/>
    <property type="match status" value="1"/>
</dbReference>
<dbReference type="GO" id="GO:0043024">
    <property type="term" value="F:ribosomal small subunit binding"/>
    <property type="evidence" value="ECO:0007669"/>
    <property type="project" value="TreeGrafter"/>
</dbReference>
<dbReference type="InterPro" id="IPR006073">
    <property type="entry name" value="GTP-bd"/>
</dbReference>
<evidence type="ECO:0000259" key="10">
    <source>
        <dbReference type="PROSITE" id="PS50823"/>
    </source>
</evidence>
<feature type="binding site" evidence="7">
    <location>
        <begin position="14"/>
        <end position="21"/>
    </location>
    <ligand>
        <name>GTP</name>
        <dbReference type="ChEBI" id="CHEBI:37565"/>
    </ligand>
</feature>
<comment type="function">
    <text evidence="7">An essential GTPase that binds both GDP and GTP, with rapid nucleotide exchange. Plays a role in 16S rRNA processing and 30S ribosomal subunit biogenesis and possibly also in cell cycle regulation and energy metabolism.</text>
</comment>
<evidence type="ECO:0000256" key="5">
    <source>
        <dbReference type="ARBA" id="ARBA00022884"/>
    </source>
</evidence>
<dbReference type="NCBIfam" id="NF000908">
    <property type="entry name" value="PRK00089.1"/>
    <property type="match status" value="1"/>
</dbReference>
<feature type="region of interest" description="G1" evidence="8">
    <location>
        <begin position="14"/>
        <end position="21"/>
    </location>
</feature>
<dbReference type="Pfam" id="PF01926">
    <property type="entry name" value="MMR_HSR1"/>
    <property type="match status" value="1"/>
</dbReference>
<evidence type="ECO:0000313" key="13">
    <source>
        <dbReference type="Proteomes" id="UP000823847"/>
    </source>
</evidence>
<feature type="domain" description="KH type-2" evidence="10">
    <location>
        <begin position="203"/>
        <end position="279"/>
    </location>
</feature>
<dbReference type="PROSITE" id="PS50823">
    <property type="entry name" value="KH_TYPE_2"/>
    <property type="match status" value="1"/>
</dbReference>
<dbReference type="Gene3D" id="3.40.50.300">
    <property type="entry name" value="P-loop containing nucleotide triphosphate hydrolases"/>
    <property type="match status" value="1"/>
</dbReference>
<evidence type="ECO:0000256" key="6">
    <source>
        <dbReference type="ARBA" id="ARBA00023134"/>
    </source>
</evidence>
<feature type="region of interest" description="G5" evidence="8">
    <location>
        <begin position="151"/>
        <end position="153"/>
    </location>
</feature>
<dbReference type="InterPro" id="IPR005225">
    <property type="entry name" value="Small_GTP-bd"/>
</dbReference>
<evidence type="ECO:0000256" key="8">
    <source>
        <dbReference type="PROSITE-ProRule" id="PRU01050"/>
    </source>
</evidence>
<dbReference type="EMBL" id="DXEN01000006">
    <property type="protein sequence ID" value="HIX85145.1"/>
    <property type="molecule type" value="Genomic_DNA"/>
</dbReference>
<feature type="region of interest" description="G4" evidence="8">
    <location>
        <begin position="122"/>
        <end position="125"/>
    </location>
</feature>
<evidence type="ECO:0000313" key="12">
    <source>
        <dbReference type="EMBL" id="HIX85145.1"/>
    </source>
</evidence>
<reference evidence="12" key="2">
    <citation type="submission" date="2021-04" db="EMBL/GenBank/DDBJ databases">
        <authorList>
            <person name="Gilroy R."/>
        </authorList>
    </citation>
    <scope>NUCLEOTIDE SEQUENCE</scope>
    <source>
        <strain evidence="12">ChiHecec2B26-12326</strain>
    </source>
</reference>
<dbReference type="GO" id="GO:0003924">
    <property type="term" value="F:GTPase activity"/>
    <property type="evidence" value="ECO:0007669"/>
    <property type="project" value="UniProtKB-UniRule"/>
</dbReference>
<evidence type="ECO:0000256" key="9">
    <source>
        <dbReference type="RuleBase" id="RU003761"/>
    </source>
</evidence>
<dbReference type="GO" id="GO:0005525">
    <property type="term" value="F:GTP binding"/>
    <property type="evidence" value="ECO:0007669"/>
    <property type="project" value="UniProtKB-UniRule"/>
</dbReference>
<keyword evidence="7" id="KW-0963">Cytoplasm</keyword>
<evidence type="ECO:0000256" key="7">
    <source>
        <dbReference type="HAMAP-Rule" id="MF_00367"/>
    </source>
</evidence>
<feature type="binding site" evidence="7">
    <location>
        <begin position="122"/>
        <end position="125"/>
    </location>
    <ligand>
        <name>GTP</name>
        <dbReference type="ChEBI" id="CHEBI:37565"/>
    </ligand>
</feature>
<dbReference type="GO" id="GO:0005886">
    <property type="term" value="C:plasma membrane"/>
    <property type="evidence" value="ECO:0007669"/>
    <property type="project" value="UniProtKB-SubCell"/>
</dbReference>
<dbReference type="CDD" id="cd04163">
    <property type="entry name" value="Era"/>
    <property type="match status" value="1"/>
</dbReference>
<evidence type="ECO:0000256" key="2">
    <source>
        <dbReference type="ARBA" id="ARBA00020484"/>
    </source>
</evidence>
<dbReference type="Pfam" id="PF07650">
    <property type="entry name" value="KH_2"/>
    <property type="match status" value="1"/>
</dbReference>
<dbReference type="InterPro" id="IPR027417">
    <property type="entry name" value="P-loop_NTPase"/>
</dbReference>
<dbReference type="CDD" id="cd22534">
    <property type="entry name" value="KH-II_Era"/>
    <property type="match status" value="1"/>
</dbReference>
<reference evidence="12" key="1">
    <citation type="journal article" date="2021" name="PeerJ">
        <title>Extensive microbial diversity within the chicken gut microbiome revealed by metagenomics and culture.</title>
        <authorList>
            <person name="Gilroy R."/>
            <person name="Ravi A."/>
            <person name="Getino M."/>
            <person name="Pursley I."/>
            <person name="Horton D.L."/>
            <person name="Alikhan N.F."/>
            <person name="Baker D."/>
            <person name="Gharbi K."/>
            <person name="Hall N."/>
            <person name="Watson M."/>
            <person name="Adriaenssens E.M."/>
            <person name="Foster-Nyarko E."/>
            <person name="Jarju S."/>
            <person name="Secka A."/>
            <person name="Antonio M."/>
            <person name="Oren A."/>
            <person name="Chaudhuri R.R."/>
            <person name="La Ragione R."/>
            <person name="Hildebrand F."/>
            <person name="Pallen M.J."/>
        </authorList>
    </citation>
    <scope>NUCLEOTIDE SEQUENCE</scope>
    <source>
        <strain evidence="12">ChiHecec2B26-12326</strain>
    </source>
</reference>
<comment type="subcellular location">
    <subcellularLocation>
        <location evidence="7">Cytoplasm</location>
    </subcellularLocation>
    <subcellularLocation>
        <location evidence="7">Cell membrane</location>
        <topology evidence="7">Peripheral membrane protein</topology>
    </subcellularLocation>
</comment>
<dbReference type="PANTHER" id="PTHR42698:SF1">
    <property type="entry name" value="GTPASE ERA, MITOCHONDRIAL"/>
    <property type="match status" value="1"/>
</dbReference>
<protein>
    <recommendedName>
        <fullName evidence="2 7">GTPase Era</fullName>
    </recommendedName>
</protein>
<dbReference type="FunFam" id="3.30.300.20:FF:000003">
    <property type="entry name" value="GTPase Era"/>
    <property type="match status" value="1"/>
</dbReference>
<dbReference type="InterPro" id="IPR009019">
    <property type="entry name" value="KH_sf_prok-type"/>
</dbReference>
<dbReference type="SUPFAM" id="SSF54814">
    <property type="entry name" value="Prokaryotic type KH domain (KH-domain type II)"/>
    <property type="match status" value="1"/>
</dbReference>
<accession>A0A9D1XPZ7</accession>
<evidence type="ECO:0000256" key="4">
    <source>
        <dbReference type="ARBA" id="ARBA00022741"/>
    </source>
</evidence>
<organism evidence="12 13">
    <name type="scientific">Candidatus Parabacteroides intestinigallinarum</name>
    <dbReference type="NCBI Taxonomy" id="2838722"/>
    <lineage>
        <taxon>Bacteria</taxon>
        <taxon>Pseudomonadati</taxon>
        <taxon>Bacteroidota</taxon>
        <taxon>Bacteroidia</taxon>
        <taxon>Bacteroidales</taxon>
        <taxon>Tannerellaceae</taxon>
        <taxon>Parabacteroides</taxon>
    </lineage>
</organism>
<keyword evidence="7" id="KW-0472">Membrane</keyword>
<feature type="region of interest" description="G2" evidence="8">
    <location>
        <begin position="40"/>
        <end position="44"/>
    </location>
</feature>
<keyword evidence="5 7" id="KW-0694">RNA-binding</keyword>
<dbReference type="PANTHER" id="PTHR42698">
    <property type="entry name" value="GTPASE ERA"/>
    <property type="match status" value="1"/>
</dbReference>